<dbReference type="RefSeq" id="WP_085121782.1">
    <property type="nucleotide sequence ID" value="NZ_FWZX01000004.1"/>
</dbReference>
<name>A0A1Y6BG63_9PROT</name>
<protein>
    <recommendedName>
        <fullName evidence="4">DUF3108 domain-containing protein</fullName>
    </recommendedName>
</protein>
<dbReference type="Proteomes" id="UP000192917">
    <property type="component" value="Unassembled WGS sequence"/>
</dbReference>
<reference evidence="2 3" key="1">
    <citation type="submission" date="2017-04" db="EMBL/GenBank/DDBJ databases">
        <authorList>
            <person name="Afonso C.L."/>
            <person name="Miller P.J."/>
            <person name="Scott M.A."/>
            <person name="Spackman E."/>
            <person name="Goraichik I."/>
            <person name="Dimitrov K.M."/>
            <person name="Suarez D.L."/>
            <person name="Swayne D.E."/>
        </authorList>
    </citation>
    <scope>NUCLEOTIDE SEQUENCE [LARGE SCALE GENOMIC DNA]</scope>
    <source>
        <strain evidence="2 3">USBA 355</strain>
    </source>
</reference>
<dbReference type="Pfam" id="PF19630">
    <property type="entry name" value="DUF6134"/>
    <property type="match status" value="1"/>
</dbReference>
<keyword evidence="3" id="KW-1185">Reference proteome</keyword>
<sequence>MVQGPSRRRLLAAMAALPLLAPAIAPTLAPTAARAALFPADGFWGFVALDRAGRAIGALSYRFARAPSLFDVAVEAFWRLPAAGGGVTLRHSSEERWRDGWLYGIDSRTRLGGRTHRLRVERDDDALRGRRDGHAFTASGYVVPSSLWHPETPRLEALLDSVTGRTRLIRGRRGPTEWVPLGKGRVEATYWRITGELERELWYDAGRRLVRVRFGAPDGSPIVLERRR</sequence>
<gene>
    <name evidence="2" type="ORF">SAMN05428998_10475</name>
</gene>
<evidence type="ECO:0000256" key="1">
    <source>
        <dbReference type="SAM" id="SignalP"/>
    </source>
</evidence>
<dbReference type="PROSITE" id="PS51318">
    <property type="entry name" value="TAT"/>
    <property type="match status" value="1"/>
</dbReference>
<dbReference type="InterPro" id="IPR006311">
    <property type="entry name" value="TAT_signal"/>
</dbReference>
<evidence type="ECO:0000313" key="3">
    <source>
        <dbReference type="Proteomes" id="UP000192917"/>
    </source>
</evidence>
<evidence type="ECO:0000313" key="2">
    <source>
        <dbReference type="EMBL" id="SMF07578.1"/>
    </source>
</evidence>
<dbReference type="InterPro" id="IPR045767">
    <property type="entry name" value="DUF6134"/>
</dbReference>
<accession>A0A1Y6BG63</accession>
<dbReference type="AlphaFoldDB" id="A0A1Y6BG63"/>
<feature type="chain" id="PRO_5012825433" description="DUF3108 domain-containing protein" evidence="1">
    <location>
        <begin position="26"/>
        <end position="228"/>
    </location>
</feature>
<organism evidence="2 3">
    <name type="scientific">Tistlia consotensis USBA 355</name>
    <dbReference type="NCBI Taxonomy" id="560819"/>
    <lineage>
        <taxon>Bacteria</taxon>
        <taxon>Pseudomonadati</taxon>
        <taxon>Pseudomonadota</taxon>
        <taxon>Alphaproteobacteria</taxon>
        <taxon>Rhodospirillales</taxon>
        <taxon>Rhodovibrionaceae</taxon>
        <taxon>Tistlia</taxon>
    </lineage>
</organism>
<dbReference type="EMBL" id="FWZX01000004">
    <property type="protein sequence ID" value="SMF07578.1"/>
    <property type="molecule type" value="Genomic_DNA"/>
</dbReference>
<proteinExistence type="predicted"/>
<feature type="signal peptide" evidence="1">
    <location>
        <begin position="1"/>
        <end position="25"/>
    </location>
</feature>
<evidence type="ECO:0008006" key="4">
    <source>
        <dbReference type="Google" id="ProtNLM"/>
    </source>
</evidence>
<keyword evidence="1" id="KW-0732">Signal</keyword>
<dbReference type="STRING" id="560819.SAMN05428998_10475"/>